<evidence type="ECO:0000313" key="1">
    <source>
        <dbReference type="EMBL" id="CAF2894833.1"/>
    </source>
</evidence>
<evidence type="ECO:0000313" key="2">
    <source>
        <dbReference type="Proteomes" id="UP000675881"/>
    </source>
</evidence>
<gene>
    <name evidence="1" type="ORF">LSAA_7531</name>
</gene>
<accession>A0A7R8H6D4</accession>
<sequence>MAKGGSDWFSYKEKYYMVRSDYLCGFFEIDLISTGDSKTVIGKFKITNGSAEAGVKQVKLLPSKTSHGKYDPYLGLLNLHNTSAAGLNYGKNLRLKRRQLLLKPYGMDEIHINKTTIPNRVEGLSSLSVQSHNVGVPSETDARNQGPISQEYYIPTELVVVVVEVEDLYGVSSVSITRAYEARIQSTGKYSENTNALGCSEKVWTIVRILSNKVNTLEINGDDLFKEFGDVFDEGIMLK</sequence>
<proteinExistence type="predicted"/>
<protein>
    <submittedName>
        <fullName evidence="1">(salmon louse) hypothetical protein</fullName>
    </submittedName>
</protein>
<dbReference type="AlphaFoldDB" id="A0A7R8H6D4"/>
<name>A0A7R8H6D4_LEPSM</name>
<reference evidence="1" key="1">
    <citation type="submission" date="2021-02" db="EMBL/GenBank/DDBJ databases">
        <authorList>
            <person name="Bekaert M."/>
        </authorList>
    </citation>
    <scope>NUCLEOTIDE SEQUENCE</scope>
    <source>
        <strain evidence="1">IoA-00</strain>
    </source>
</reference>
<dbReference type="EMBL" id="HG994582">
    <property type="protein sequence ID" value="CAF2894833.1"/>
    <property type="molecule type" value="Genomic_DNA"/>
</dbReference>
<organism evidence="1 2">
    <name type="scientific">Lepeophtheirus salmonis</name>
    <name type="common">Salmon louse</name>
    <name type="synonym">Caligus salmonis</name>
    <dbReference type="NCBI Taxonomy" id="72036"/>
    <lineage>
        <taxon>Eukaryota</taxon>
        <taxon>Metazoa</taxon>
        <taxon>Ecdysozoa</taxon>
        <taxon>Arthropoda</taxon>
        <taxon>Crustacea</taxon>
        <taxon>Multicrustacea</taxon>
        <taxon>Hexanauplia</taxon>
        <taxon>Copepoda</taxon>
        <taxon>Siphonostomatoida</taxon>
        <taxon>Caligidae</taxon>
        <taxon>Lepeophtheirus</taxon>
    </lineage>
</organism>
<dbReference type="Proteomes" id="UP000675881">
    <property type="component" value="Chromosome 3"/>
</dbReference>
<keyword evidence="2" id="KW-1185">Reference proteome</keyword>